<keyword evidence="1" id="KW-0732">Signal</keyword>
<evidence type="ECO:0000256" key="1">
    <source>
        <dbReference type="SAM" id="SignalP"/>
    </source>
</evidence>
<dbReference type="SUPFAM" id="SSF63825">
    <property type="entry name" value="YWTD domain"/>
    <property type="match status" value="1"/>
</dbReference>
<evidence type="ECO:0000313" key="3">
    <source>
        <dbReference type="Proteomes" id="UP001370348"/>
    </source>
</evidence>
<feature type="chain" id="PRO_5045938674" evidence="1">
    <location>
        <begin position="24"/>
        <end position="362"/>
    </location>
</feature>
<reference evidence="2 3" key="1">
    <citation type="submission" date="2021-12" db="EMBL/GenBank/DDBJ databases">
        <title>Discovery of the Pendulisporaceae a myxobacterial family with distinct sporulation behavior and unique specialized metabolism.</title>
        <authorList>
            <person name="Garcia R."/>
            <person name="Popoff A."/>
            <person name="Bader C.D."/>
            <person name="Loehr J."/>
            <person name="Walesch S."/>
            <person name="Walt C."/>
            <person name="Boldt J."/>
            <person name="Bunk B."/>
            <person name="Haeckl F.J.F.P.J."/>
            <person name="Gunesch A.P."/>
            <person name="Birkelbach J."/>
            <person name="Nuebel U."/>
            <person name="Pietschmann T."/>
            <person name="Bach T."/>
            <person name="Mueller R."/>
        </authorList>
    </citation>
    <scope>NUCLEOTIDE SEQUENCE [LARGE SCALE GENOMIC DNA]</scope>
    <source>
        <strain evidence="2 3">MSr11954</strain>
    </source>
</reference>
<evidence type="ECO:0000313" key="2">
    <source>
        <dbReference type="EMBL" id="WXB18297.1"/>
    </source>
</evidence>
<proteinExistence type="predicted"/>
<accession>A0ABZ2M717</accession>
<keyword evidence="3" id="KW-1185">Reference proteome</keyword>
<name>A0ABZ2M717_9BACT</name>
<dbReference type="Proteomes" id="UP001370348">
    <property type="component" value="Chromosome"/>
</dbReference>
<gene>
    <name evidence="2" type="ORF">LZC94_13665</name>
</gene>
<feature type="signal peptide" evidence="1">
    <location>
        <begin position="1"/>
        <end position="23"/>
    </location>
</feature>
<dbReference type="RefSeq" id="WP_394827940.1">
    <property type="nucleotide sequence ID" value="NZ_CP089984.1"/>
</dbReference>
<dbReference type="EMBL" id="CP089984">
    <property type="protein sequence ID" value="WXB18297.1"/>
    <property type="molecule type" value="Genomic_DNA"/>
</dbReference>
<organism evidence="2 3">
    <name type="scientific">Pendulispora albinea</name>
    <dbReference type="NCBI Taxonomy" id="2741071"/>
    <lineage>
        <taxon>Bacteria</taxon>
        <taxon>Pseudomonadati</taxon>
        <taxon>Myxococcota</taxon>
        <taxon>Myxococcia</taxon>
        <taxon>Myxococcales</taxon>
        <taxon>Sorangiineae</taxon>
        <taxon>Pendulisporaceae</taxon>
        <taxon>Pendulispora</taxon>
    </lineage>
</organism>
<sequence>MSSNASRPRWRTIARWASLTALAMGSAACGMILGDFPDGKLSTGGDGDVPVPAEAPEGAICFVPNAEILGLAIDATSIFWLRATTSDEKPQFAVEVCPKGGGAPQRVAIVARKPAAIALSERHVFWSIDEPLESSGGVFRASKADDAGAPAGDQGQPVFLKVNHPGPIHFANGMLYTGTRVGIIHSTSPETGNPTGEAIPNIGDPASIAVSETHLYWSDRDTGAISTAPRQGDVLNVDFVARSPAQRSLLAYDRGALHWVTVGTTGATIESKCPKGCEVKPIVMQPNGFAAFAVRNGIVYWTANENGTAVVWRCTDLAACEAGKTAQWSSANTMASHLAIDDGAVYFVASRGKDSYIVKRAQ</sequence>
<dbReference type="PROSITE" id="PS51257">
    <property type="entry name" value="PROKAR_LIPOPROTEIN"/>
    <property type="match status" value="1"/>
</dbReference>
<protein>
    <submittedName>
        <fullName evidence="2">Uncharacterized protein</fullName>
    </submittedName>
</protein>